<evidence type="ECO:0000313" key="4">
    <source>
        <dbReference type="Proteomes" id="UP000318065"/>
    </source>
</evidence>
<feature type="compositionally biased region" description="Basic and acidic residues" evidence="1">
    <location>
        <begin position="219"/>
        <end position="228"/>
    </location>
</feature>
<keyword evidence="4" id="KW-1185">Reference proteome</keyword>
<accession>A0A510HQC7</accession>
<dbReference type="OrthoDB" id="5242815at2"/>
<feature type="compositionally biased region" description="Basic and acidic residues" evidence="1">
    <location>
        <begin position="201"/>
        <end position="211"/>
    </location>
</feature>
<dbReference type="EMBL" id="AP019791">
    <property type="protein sequence ID" value="BBL81197.1"/>
    <property type="molecule type" value="Genomic_DNA"/>
</dbReference>
<feature type="transmembrane region" description="Helical" evidence="2">
    <location>
        <begin position="6"/>
        <end position="28"/>
    </location>
</feature>
<evidence type="ECO:0000256" key="1">
    <source>
        <dbReference type="SAM" id="MobiDB-lite"/>
    </source>
</evidence>
<evidence type="ECO:0000313" key="3">
    <source>
        <dbReference type="EMBL" id="BBL81197.1"/>
    </source>
</evidence>
<evidence type="ECO:0000256" key="2">
    <source>
        <dbReference type="SAM" id="Phobius"/>
    </source>
</evidence>
<dbReference type="Proteomes" id="UP000318065">
    <property type="component" value="Chromosome"/>
</dbReference>
<name>A0A510HQC7_9ACTN</name>
<protein>
    <submittedName>
        <fullName evidence="3">Uncharacterized protein</fullName>
    </submittedName>
</protein>
<organism evidence="3 4">
    <name type="scientific">Rubrobacter xylanophilus</name>
    <dbReference type="NCBI Taxonomy" id="49319"/>
    <lineage>
        <taxon>Bacteria</taxon>
        <taxon>Bacillati</taxon>
        <taxon>Actinomycetota</taxon>
        <taxon>Rubrobacteria</taxon>
        <taxon>Rubrobacterales</taxon>
        <taxon>Rubrobacteraceae</taxon>
        <taxon>Rubrobacter</taxon>
    </lineage>
</organism>
<dbReference type="AlphaFoldDB" id="A0A510HQC7"/>
<gene>
    <name evidence="3" type="ORF">RxyAA322_30510</name>
</gene>
<dbReference type="RefSeq" id="WP_143529118.1">
    <property type="nucleotide sequence ID" value="NZ_AP019791.1"/>
</dbReference>
<reference evidence="3" key="1">
    <citation type="journal article" date="2019" name="Microbiol. Resour. Announc.">
        <title>Complete Genome Sequence of Rubrobacter xylanophilus Strain AA3-22, Isolated from Arima Onsen in Japan.</title>
        <authorList>
            <person name="Tomariguchi N."/>
            <person name="Miyazaki K."/>
        </authorList>
    </citation>
    <scope>NUCLEOTIDE SEQUENCE [LARGE SCALE GENOMIC DNA]</scope>
    <source>
        <strain evidence="3">AA3-22</strain>
    </source>
</reference>
<keyword evidence="2" id="KW-1133">Transmembrane helix</keyword>
<keyword evidence="2" id="KW-0472">Membrane</keyword>
<sequence length="228" mass="25402">MNLSVAAQLLSAVTNVLFVAVIAVGYYMMIRLYRQMVRVYDRMLHVTEAQRLAVGRPQVIVDDDYGRLPEVDVVVRNVSQGAAKEITFEFSAPVESSDGTVISDLAYFKDGLNFLAPNGQVTCHWDNLHSLLPFLEEKGLTEGITVTTRYKDLAGESYETAWTLNPFVYRDGRYVQSKGIGDVARGVEELVERVEELSQRLEALPDGRDKGAGAGRNAQSHERAEESR</sequence>
<keyword evidence="2" id="KW-0812">Transmembrane</keyword>
<feature type="region of interest" description="Disordered" evidence="1">
    <location>
        <begin position="201"/>
        <end position="228"/>
    </location>
</feature>
<proteinExistence type="predicted"/>